<keyword evidence="6" id="KW-0503">Monooxygenase</keyword>
<evidence type="ECO:0000256" key="4">
    <source>
        <dbReference type="ARBA" id="ARBA00023002"/>
    </source>
</evidence>
<sequence length="296" mass="33484">MGRLYGHFEGSRPLLSVADLNLVREVLVKEFPSFSSRRAVFSGNGVVDSILPSLRGEDWKRVRSIVSPTFTTGKIRRMVNIIKDCSQTLIENLKKNFRNTKSLLMQKNCTGPSQWTSLPPQDRFLSTPPGVDETFPDTLHPPRTHRFLQTGDAADHRAEEENWTNTKRFPAAADRHGQGGFPGAEMGGRQRKGRHHLQLWAGREQPPGSQECHQQTWLNDRLKALTVTFSTDQRPPLSAVDTILNVLWLEKSPDFCYPSIVSETSQAKKTLKGTRKLNDLESSEGMQQLRSFPDNY</sequence>
<dbReference type="GO" id="GO:0005506">
    <property type="term" value="F:iron ion binding"/>
    <property type="evidence" value="ECO:0007669"/>
    <property type="project" value="InterPro"/>
</dbReference>
<evidence type="ECO:0000313" key="7">
    <source>
        <dbReference type="EMBL" id="GIX82152.1"/>
    </source>
</evidence>
<dbReference type="Proteomes" id="UP001054945">
    <property type="component" value="Unassembled WGS sequence"/>
</dbReference>
<dbReference type="InterPro" id="IPR001128">
    <property type="entry name" value="Cyt_P450"/>
</dbReference>
<dbReference type="InterPro" id="IPR036396">
    <property type="entry name" value="Cyt_P450_sf"/>
</dbReference>
<dbReference type="GO" id="GO:0008395">
    <property type="term" value="F:steroid hydroxylase activity"/>
    <property type="evidence" value="ECO:0007669"/>
    <property type="project" value="TreeGrafter"/>
</dbReference>
<gene>
    <name evidence="7" type="primary">CYP3A24</name>
    <name evidence="7" type="ORF">CEXT_99241</name>
</gene>
<comment type="similarity">
    <text evidence="1">Belongs to the cytochrome P450 family.</text>
</comment>
<reference evidence="7 8" key="1">
    <citation type="submission" date="2021-06" db="EMBL/GenBank/DDBJ databases">
        <title>Caerostris extrusa draft genome.</title>
        <authorList>
            <person name="Kono N."/>
            <person name="Arakawa K."/>
        </authorList>
    </citation>
    <scope>NUCLEOTIDE SEQUENCE [LARGE SCALE GENOMIC DNA]</scope>
</reference>
<evidence type="ECO:0000256" key="5">
    <source>
        <dbReference type="ARBA" id="ARBA00023004"/>
    </source>
</evidence>
<dbReference type="AlphaFoldDB" id="A0AAV4NFK6"/>
<organism evidence="7 8">
    <name type="scientific">Caerostris extrusa</name>
    <name type="common">Bark spider</name>
    <name type="synonym">Caerostris bankana</name>
    <dbReference type="NCBI Taxonomy" id="172846"/>
    <lineage>
        <taxon>Eukaryota</taxon>
        <taxon>Metazoa</taxon>
        <taxon>Ecdysozoa</taxon>
        <taxon>Arthropoda</taxon>
        <taxon>Chelicerata</taxon>
        <taxon>Arachnida</taxon>
        <taxon>Araneae</taxon>
        <taxon>Araneomorphae</taxon>
        <taxon>Entelegynae</taxon>
        <taxon>Araneoidea</taxon>
        <taxon>Araneidae</taxon>
        <taxon>Caerostris</taxon>
    </lineage>
</organism>
<dbReference type="PANTHER" id="PTHR24302:SF15">
    <property type="entry name" value="FATTY-ACID PEROXYGENASE"/>
    <property type="match status" value="1"/>
</dbReference>
<comment type="caution">
    <text evidence="7">The sequence shown here is derived from an EMBL/GenBank/DDBJ whole genome shotgun (WGS) entry which is preliminary data.</text>
</comment>
<keyword evidence="5" id="KW-0408">Iron</keyword>
<keyword evidence="8" id="KW-1185">Reference proteome</keyword>
<dbReference type="GO" id="GO:0020037">
    <property type="term" value="F:heme binding"/>
    <property type="evidence" value="ECO:0007669"/>
    <property type="project" value="InterPro"/>
</dbReference>
<dbReference type="EMBL" id="BPLR01020751">
    <property type="protein sequence ID" value="GIX82152.1"/>
    <property type="molecule type" value="Genomic_DNA"/>
</dbReference>
<accession>A0AAV4NFK6</accession>
<keyword evidence="3" id="KW-0479">Metal-binding</keyword>
<dbReference type="PANTHER" id="PTHR24302">
    <property type="entry name" value="CYTOCHROME P450 FAMILY 3"/>
    <property type="match status" value="1"/>
</dbReference>
<evidence type="ECO:0000256" key="6">
    <source>
        <dbReference type="ARBA" id="ARBA00023033"/>
    </source>
</evidence>
<name>A0AAV4NFK6_CAEEX</name>
<dbReference type="GO" id="GO:0016705">
    <property type="term" value="F:oxidoreductase activity, acting on paired donors, with incorporation or reduction of molecular oxygen"/>
    <property type="evidence" value="ECO:0007669"/>
    <property type="project" value="InterPro"/>
</dbReference>
<dbReference type="Gene3D" id="1.10.630.10">
    <property type="entry name" value="Cytochrome P450"/>
    <property type="match status" value="1"/>
</dbReference>
<keyword evidence="4" id="KW-0560">Oxidoreductase</keyword>
<evidence type="ECO:0000256" key="3">
    <source>
        <dbReference type="ARBA" id="ARBA00022723"/>
    </source>
</evidence>
<keyword evidence="2" id="KW-0349">Heme</keyword>
<evidence type="ECO:0000313" key="8">
    <source>
        <dbReference type="Proteomes" id="UP001054945"/>
    </source>
</evidence>
<protein>
    <submittedName>
        <fullName evidence="7">Cytochrome P450 3A24</fullName>
    </submittedName>
</protein>
<dbReference type="InterPro" id="IPR050705">
    <property type="entry name" value="Cytochrome_P450_3A"/>
</dbReference>
<evidence type="ECO:0000256" key="1">
    <source>
        <dbReference type="ARBA" id="ARBA00010617"/>
    </source>
</evidence>
<dbReference type="SUPFAM" id="SSF48264">
    <property type="entry name" value="Cytochrome P450"/>
    <property type="match status" value="1"/>
</dbReference>
<proteinExistence type="inferred from homology"/>
<dbReference type="Pfam" id="PF00067">
    <property type="entry name" value="p450"/>
    <property type="match status" value="1"/>
</dbReference>
<evidence type="ECO:0000256" key="2">
    <source>
        <dbReference type="ARBA" id="ARBA00022617"/>
    </source>
</evidence>